<accession>F4CK18</accession>
<dbReference type="PANTHER" id="PTHR30154">
    <property type="entry name" value="LEUCINE-RESPONSIVE REGULATORY PROTEIN"/>
    <property type="match status" value="1"/>
</dbReference>
<dbReference type="InterPro" id="IPR011991">
    <property type="entry name" value="ArsR-like_HTH"/>
</dbReference>
<dbReference type="Pfam" id="PF01037">
    <property type="entry name" value="AsnC_trans_reg"/>
    <property type="match status" value="1"/>
</dbReference>
<gene>
    <name evidence="5" type="ordered locus">Psed_6010</name>
</gene>
<dbReference type="Gene3D" id="1.10.10.10">
    <property type="entry name" value="Winged helix-like DNA-binding domain superfamily/Winged helix DNA-binding domain"/>
    <property type="match status" value="1"/>
</dbReference>
<name>F4CK18_PSEUX</name>
<dbReference type="AlphaFoldDB" id="F4CK18"/>
<dbReference type="GO" id="GO:0043565">
    <property type="term" value="F:sequence-specific DNA binding"/>
    <property type="evidence" value="ECO:0007669"/>
    <property type="project" value="InterPro"/>
</dbReference>
<dbReference type="GO" id="GO:0043200">
    <property type="term" value="P:response to amino acid"/>
    <property type="evidence" value="ECO:0007669"/>
    <property type="project" value="TreeGrafter"/>
</dbReference>
<dbReference type="SUPFAM" id="SSF46785">
    <property type="entry name" value="Winged helix' DNA-binding domain"/>
    <property type="match status" value="1"/>
</dbReference>
<dbReference type="Gene3D" id="3.30.70.920">
    <property type="match status" value="1"/>
</dbReference>
<dbReference type="InterPro" id="IPR000485">
    <property type="entry name" value="AsnC-type_HTH_dom"/>
</dbReference>
<evidence type="ECO:0000313" key="6">
    <source>
        <dbReference type="Proteomes" id="UP000007809"/>
    </source>
</evidence>
<feature type="domain" description="HTH asnC-type" evidence="4">
    <location>
        <begin position="24"/>
        <end position="85"/>
    </location>
</feature>
<dbReference type="GO" id="GO:0005829">
    <property type="term" value="C:cytosol"/>
    <property type="evidence" value="ECO:0007669"/>
    <property type="project" value="TreeGrafter"/>
</dbReference>
<dbReference type="InterPro" id="IPR019887">
    <property type="entry name" value="Tscrpt_reg_AsnC/Lrp_C"/>
</dbReference>
<dbReference type="PRINTS" id="PR00033">
    <property type="entry name" value="HTHASNC"/>
</dbReference>
<dbReference type="PANTHER" id="PTHR30154:SF34">
    <property type="entry name" value="TRANSCRIPTIONAL REGULATOR AZLB"/>
    <property type="match status" value="1"/>
</dbReference>
<sequence>MAVDRAPLSGLADVASRPHVTVHLDDTDRRILVLLAEDARLSQRALARQLHMSPPAIGERLARLERVGVIRGYRVDIDWAALGYVTGYLAVTAVQGADQSEVMRGLHQLPEVQEVMVITGSMDMLARVRVRDYTHLRKFLLERVWQMPGIQRTETFLSLAEMPSKEASVDLLGSDDEDVTRSSDQG</sequence>
<dbReference type="STRING" id="675635.Psed_6010"/>
<dbReference type="Pfam" id="PF13412">
    <property type="entry name" value="HTH_24"/>
    <property type="match status" value="1"/>
</dbReference>
<dbReference type="RefSeq" id="WP_013678021.1">
    <property type="nucleotide sequence ID" value="NC_015312.1"/>
</dbReference>
<dbReference type="SMART" id="SM00344">
    <property type="entry name" value="HTH_ASNC"/>
    <property type="match status" value="1"/>
</dbReference>
<dbReference type="PROSITE" id="PS50956">
    <property type="entry name" value="HTH_ASNC_2"/>
    <property type="match status" value="1"/>
</dbReference>
<dbReference type="KEGG" id="pdx:Psed_6010"/>
<dbReference type="HOGENOM" id="CLU_091233_5_0_11"/>
<dbReference type="InterPro" id="IPR011008">
    <property type="entry name" value="Dimeric_a/b-barrel"/>
</dbReference>
<evidence type="ECO:0000313" key="5">
    <source>
        <dbReference type="EMBL" id="AEA28124.1"/>
    </source>
</evidence>
<evidence type="ECO:0000256" key="3">
    <source>
        <dbReference type="ARBA" id="ARBA00023163"/>
    </source>
</evidence>
<evidence type="ECO:0000256" key="1">
    <source>
        <dbReference type="ARBA" id="ARBA00023015"/>
    </source>
</evidence>
<dbReference type="eggNOG" id="COG1522">
    <property type="taxonomic scope" value="Bacteria"/>
</dbReference>
<evidence type="ECO:0000256" key="2">
    <source>
        <dbReference type="ARBA" id="ARBA00023125"/>
    </source>
</evidence>
<dbReference type="CDD" id="cd00090">
    <property type="entry name" value="HTH_ARSR"/>
    <property type="match status" value="1"/>
</dbReference>
<keyword evidence="1" id="KW-0805">Transcription regulation</keyword>
<dbReference type="Proteomes" id="UP000007809">
    <property type="component" value="Chromosome"/>
</dbReference>
<organism evidence="5 6">
    <name type="scientific">Pseudonocardia dioxanivorans (strain ATCC 55486 / DSM 44775 / JCM 13855 / CB1190)</name>
    <dbReference type="NCBI Taxonomy" id="675635"/>
    <lineage>
        <taxon>Bacteria</taxon>
        <taxon>Bacillati</taxon>
        <taxon>Actinomycetota</taxon>
        <taxon>Actinomycetes</taxon>
        <taxon>Pseudonocardiales</taxon>
        <taxon>Pseudonocardiaceae</taxon>
        <taxon>Pseudonocardia</taxon>
    </lineage>
</organism>
<dbReference type="InterPro" id="IPR036388">
    <property type="entry name" value="WH-like_DNA-bd_sf"/>
</dbReference>
<keyword evidence="3" id="KW-0804">Transcription</keyword>
<dbReference type="SUPFAM" id="SSF54909">
    <property type="entry name" value="Dimeric alpha+beta barrel"/>
    <property type="match status" value="1"/>
</dbReference>
<keyword evidence="6" id="KW-1185">Reference proteome</keyword>
<dbReference type="InterPro" id="IPR036390">
    <property type="entry name" value="WH_DNA-bd_sf"/>
</dbReference>
<evidence type="ECO:0000259" key="4">
    <source>
        <dbReference type="PROSITE" id="PS50956"/>
    </source>
</evidence>
<protein>
    <submittedName>
        <fullName evidence="5">Transcriptional regulator, AsnC family</fullName>
    </submittedName>
</protein>
<reference evidence="5 6" key="1">
    <citation type="journal article" date="2011" name="J. Bacteriol.">
        <title>Genome sequence of the 1,4-dioxane-degrading Pseudonocardia dioxanivorans strain CB1190.</title>
        <authorList>
            <person name="Sales C.M."/>
            <person name="Mahendra S."/>
            <person name="Grostern A."/>
            <person name="Parales R.E."/>
            <person name="Goodwin L.A."/>
            <person name="Woyke T."/>
            <person name="Nolan M."/>
            <person name="Lapidus A."/>
            <person name="Chertkov O."/>
            <person name="Ovchinnikova G."/>
            <person name="Sczyrba A."/>
            <person name="Alvarez-Cohen L."/>
        </authorList>
    </citation>
    <scope>NUCLEOTIDE SEQUENCE [LARGE SCALE GENOMIC DNA]</scope>
    <source>
        <strain evidence="6">ATCC 55486 / DSM 44775 / JCM 13855 / CB1190</strain>
    </source>
</reference>
<dbReference type="EMBL" id="CP002593">
    <property type="protein sequence ID" value="AEA28124.1"/>
    <property type="molecule type" value="Genomic_DNA"/>
</dbReference>
<keyword evidence="2" id="KW-0238">DNA-binding</keyword>
<dbReference type="InterPro" id="IPR019888">
    <property type="entry name" value="Tscrpt_reg_AsnC-like"/>
</dbReference>
<proteinExistence type="predicted"/>